<dbReference type="Ensembl" id="ENSCCNT00000007494.1">
    <property type="protein sequence ID" value="ENSCCNP00000005689.1"/>
    <property type="gene ID" value="ENSCCNG00000006035.1"/>
</dbReference>
<feature type="signal peptide" evidence="8">
    <location>
        <begin position="1"/>
        <end position="18"/>
    </location>
</feature>
<name>A0A8C0WBS9_CASCN</name>
<evidence type="ECO:0000256" key="3">
    <source>
        <dbReference type="ARBA" id="ARBA00022729"/>
    </source>
</evidence>
<evidence type="ECO:0000313" key="11">
    <source>
        <dbReference type="Ensembl" id="ENSCCNP00000005689.1"/>
    </source>
</evidence>
<evidence type="ECO:0000259" key="9">
    <source>
        <dbReference type="Pfam" id="PF09240"/>
    </source>
</evidence>
<evidence type="ECO:0008006" key="12">
    <source>
        <dbReference type="Google" id="ProtNLM"/>
    </source>
</evidence>
<dbReference type="Pfam" id="PF09240">
    <property type="entry name" value="IL6Ra-bind"/>
    <property type="match status" value="1"/>
</dbReference>
<dbReference type="Gene3D" id="2.60.40.10">
    <property type="entry name" value="Immunoglobulins"/>
    <property type="match status" value="2"/>
</dbReference>
<sequence length="365" mass="40480">MSLSPLSLSLCFSSLSLSLSLIPVLSPLTPPSLSFCLSPYFSSPSVSFSLLSFSLSCLLPLSLFLSLPSLSLFSSLSPPFLPGLNVTFDPRTMTLRWPCQENTTNETCFLKLFPLAHLQSRGGECSCTFMQESLHRGLTLEVQATVNQRPVQEKLLYTNPGMPGSGAVNFSCLIYRITFMNCTWVPGPAAPADVIYHLYSWDDDEVECPQYLLDLRGTRVGCHFDQLGEPNRWDNYFFFINGTSQESLIPFVDFVPFVAVQNEKYNAPANVTVHNRGPETVIAWDNPHRRFDLAPATFCYELDLQRKVMTPNPGTFIPPTCPFGVHSRNGPGHLASLPYVPSVTKALCPQLGDLTAKVAWVATHR</sequence>
<proteinExistence type="predicted"/>
<comment type="subcellular location">
    <subcellularLocation>
        <location evidence="1">Membrane</location>
        <topology evidence="1">Single-pass type I membrane protein</topology>
    </subcellularLocation>
</comment>
<dbReference type="InterPro" id="IPR040907">
    <property type="entry name" value="IL3Ra_N"/>
</dbReference>
<feature type="domain" description="IL-3 receptor alpha chain N-terminal" evidence="10">
    <location>
        <begin position="84"/>
        <end position="158"/>
    </location>
</feature>
<protein>
    <recommendedName>
        <fullName evidence="12">Granulocyte-macrophage colony-stimulating factor receptor subunit alpha</fullName>
    </recommendedName>
</protein>
<dbReference type="InterPro" id="IPR013783">
    <property type="entry name" value="Ig-like_fold"/>
</dbReference>
<dbReference type="InterPro" id="IPR015321">
    <property type="entry name" value="TypeI_recpt_CBD"/>
</dbReference>
<dbReference type="SUPFAM" id="SSF49265">
    <property type="entry name" value="Fibronectin type III"/>
    <property type="match status" value="1"/>
</dbReference>
<dbReference type="Pfam" id="PF18611">
    <property type="entry name" value="IL3Ra_N"/>
    <property type="match status" value="1"/>
</dbReference>
<organism evidence="11">
    <name type="scientific">Castor canadensis</name>
    <name type="common">American beaver</name>
    <dbReference type="NCBI Taxonomy" id="51338"/>
    <lineage>
        <taxon>Eukaryota</taxon>
        <taxon>Metazoa</taxon>
        <taxon>Chordata</taxon>
        <taxon>Craniata</taxon>
        <taxon>Vertebrata</taxon>
        <taxon>Euteleostomi</taxon>
        <taxon>Mammalia</taxon>
        <taxon>Eutheria</taxon>
        <taxon>Euarchontoglires</taxon>
        <taxon>Glires</taxon>
        <taxon>Rodentia</taxon>
        <taxon>Castorimorpha</taxon>
        <taxon>Castoridae</taxon>
        <taxon>Castor</taxon>
    </lineage>
</organism>
<keyword evidence="5" id="KW-0472">Membrane</keyword>
<keyword evidence="2" id="KW-0812">Transmembrane</keyword>
<keyword evidence="4" id="KW-1133">Transmembrane helix</keyword>
<evidence type="ECO:0000256" key="8">
    <source>
        <dbReference type="SAM" id="SignalP"/>
    </source>
</evidence>
<evidence type="ECO:0000256" key="2">
    <source>
        <dbReference type="ARBA" id="ARBA00022692"/>
    </source>
</evidence>
<evidence type="ECO:0000256" key="7">
    <source>
        <dbReference type="ARBA" id="ARBA00023180"/>
    </source>
</evidence>
<dbReference type="GO" id="GO:0016020">
    <property type="term" value="C:membrane"/>
    <property type="evidence" value="ECO:0007669"/>
    <property type="project" value="UniProtKB-SubCell"/>
</dbReference>
<evidence type="ECO:0000256" key="5">
    <source>
        <dbReference type="ARBA" id="ARBA00023136"/>
    </source>
</evidence>
<evidence type="ECO:0000259" key="10">
    <source>
        <dbReference type="Pfam" id="PF18611"/>
    </source>
</evidence>
<keyword evidence="3 8" id="KW-0732">Signal</keyword>
<evidence type="ECO:0000256" key="4">
    <source>
        <dbReference type="ARBA" id="ARBA00022989"/>
    </source>
</evidence>
<feature type="chain" id="PRO_5034229722" description="Granulocyte-macrophage colony-stimulating factor receptor subunit alpha" evidence="8">
    <location>
        <begin position="19"/>
        <end position="365"/>
    </location>
</feature>
<dbReference type="PANTHER" id="PTHR45598">
    <property type="entry name" value="PROTEIN CBG11839-RELATED"/>
    <property type="match status" value="1"/>
</dbReference>
<feature type="domain" description="Type I cytokine receptor cytokine-binding" evidence="9">
    <location>
        <begin position="169"/>
        <end position="253"/>
    </location>
</feature>
<keyword evidence="6" id="KW-0675">Receptor</keyword>
<reference evidence="11" key="1">
    <citation type="submission" date="2023-09" db="UniProtKB">
        <authorList>
            <consortium name="Ensembl"/>
        </authorList>
    </citation>
    <scope>IDENTIFICATION</scope>
</reference>
<evidence type="ECO:0000256" key="6">
    <source>
        <dbReference type="ARBA" id="ARBA00023170"/>
    </source>
</evidence>
<dbReference type="AlphaFoldDB" id="A0A8C0WBS9"/>
<keyword evidence="7" id="KW-0325">Glycoprotein</keyword>
<evidence type="ECO:0000256" key="1">
    <source>
        <dbReference type="ARBA" id="ARBA00004479"/>
    </source>
</evidence>
<dbReference type="PANTHER" id="PTHR45598:SF1">
    <property type="entry name" value="4FE-4S FERREDOXIN-TYPE DOMAIN-CONTAINING PROTEIN"/>
    <property type="match status" value="1"/>
</dbReference>
<accession>A0A8C0WBS9</accession>
<dbReference type="InterPro" id="IPR036116">
    <property type="entry name" value="FN3_sf"/>
</dbReference>